<feature type="region of interest" description="Disordered" evidence="4">
    <location>
        <begin position="107"/>
        <end position="148"/>
    </location>
</feature>
<evidence type="ECO:0000256" key="4">
    <source>
        <dbReference type="SAM" id="MobiDB-lite"/>
    </source>
</evidence>
<dbReference type="eggNOG" id="COG0629">
    <property type="taxonomic scope" value="Bacteria"/>
</dbReference>
<dbReference type="PROSITE" id="PS50935">
    <property type="entry name" value="SSB"/>
    <property type="match status" value="1"/>
</dbReference>
<dbReference type="PIRSF" id="PIRSF002070">
    <property type="entry name" value="SSB"/>
    <property type="match status" value="1"/>
</dbReference>
<organism evidence="5 6">
    <name type="scientific">Parvularcula bermudensis (strain ATCC BAA-594 / HTCC2503 / KCTC 12087)</name>
    <dbReference type="NCBI Taxonomy" id="314260"/>
    <lineage>
        <taxon>Bacteria</taxon>
        <taxon>Pseudomonadati</taxon>
        <taxon>Pseudomonadota</taxon>
        <taxon>Alphaproteobacteria</taxon>
        <taxon>Parvularculales</taxon>
        <taxon>Parvularculaceae</taxon>
        <taxon>Parvularcula</taxon>
    </lineage>
</organism>
<reference evidence="6" key="1">
    <citation type="submission" date="2010-08" db="EMBL/GenBank/DDBJ databases">
        <title>Genome sequence of Parvularcula bermudensis HTCC2503.</title>
        <authorList>
            <person name="Kang D.-M."/>
            <person name="Oh H.-M."/>
            <person name="Cho J.-C."/>
        </authorList>
    </citation>
    <scope>NUCLEOTIDE SEQUENCE [LARGE SCALE GENOMIC DNA]</scope>
    <source>
        <strain evidence="6">ATCC BAA-594 / HTCC2503 / KCTC 12087</strain>
    </source>
</reference>
<name>E0TAY4_PARBH</name>
<dbReference type="Pfam" id="PF00436">
    <property type="entry name" value="SSB"/>
    <property type="match status" value="1"/>
</dbReference>
<dbReference type="InterPro" id="IPR000424">
    <property type="entry name" value="Primosome_PriB/ssb"/>
</dbReference>
<keyword evidence="2" id="KW-0233">DNA recombination</keyword>
<dbReference type="Proteomes" id="UP000001302">
    <property type="component" value="Chromosome"/>
</dbReference>
<proteinExistence type="predicted"/>
<dbReference type="RefSeq" id="WP_013299167.1">
    <property type="nucleotide sequence ID" value="NC_014414.1"/>
</dbReference>
<evidence type="ECO:0000256" key="1">
    <source>
        <dbReference type="ARBA" id="ARBA00023125"/>
    </source>
</evidence>
<dbReference type="EMBL" id="CP002156">
    <property type="protein sequence ID" value="ADM08193.1"/>
    <property type="molecule type" value="Genomic_DNA"/>
</dbReference>
<dbReference type="GO" id="GO:0009295">
    <property type="term" value="C:nucleoid"/>
    <property type="evidence" value="ECO:0007669"/>
    <property type="project" value="TreeGrafter"/>
</dbReference>
<dbReference type="PANTHER" id="PTHR10302:SF0">
    <property type="entry name" value="SINGLE-STRANDED DNA-BINDING PROTEIN, MITOCHONDRIAL"/>
    <property type="match status" value="1"/>
</dbReference>
<keyword evidence="1 3" id="KW-0238">DNA-binding</keyword>
<evidence type="ECO:0000256" key="3">
    <source>
        <dbReference type="PIRNR" id="PIRNR002070"/>
    </source>
</evidence>
<feature type="compositionally biased region" description="Basic and acidic residues" evidence="4">
    <location>
        <begin position="137"/>
        <end position="148"/>
    </location>
</feature>
<dbReference type="CDD" id="cd04496">
    <property type="entry name" value="SSB_OBF"/>
    <property type="match status" value="1"/>
</dbReference>
<feature type="compositionally biased region" description="Basic and acidic residues" evidence="4">
    <location>
        <begin position="107"/>
        <end position="116"/>
    </location>
</feature>
<dbReference type="Gene3D" id="2.40.50.140">
    <property type="entry name" value="Nucleic acid-binding proteins"/>
    <property type="match status" value="1"/>
</dbReference>
<reference evidence="5 6" key="2">
    <citation type="journal article" date="2011" name="J. Bacteriol.">
        <title>Complete genome sequence of strain HTCC2503T of Parvularcula bermudensis, the type species of the order "Parvularculales" in the class Alphaproteobacteria.</title>
        <authorList>
            <person name="Oh H.M."/>
            <person name="Kang I."/>
            <person name="Vergin K.L."/>
            <person name="Kang D."/>
            <person name="Rhee K.H."/>
            <person name="Giovannoni S.J."/>
            <person name="Cho J.C."/>
        </authorList>
    </citation>
    <scope>NUCLEOTIDE SEQUENCE [LARGE SCALE GENOMIC DNA]</scope>
    <source>
        <strain evidence="6">ATCC BAA-594 / HTCC2503 / KCTC 12087</strain>
    </source>
</reference>
<dbReference type="GO" id="GO:0006260">
    <property type="term" value="P:DNA replication"/>
    <property type="evidence" value="ECO:0007669"/>
    <property type="project" value="InterPro"/>
</dbReference>
<evidence type="ECO:0000313" key="6">
    <source>
        <dbReference type="Proteomes" id="UP000001302"/>
    </source>
</evidence>
<dbReference type="STRING" id="314260.PB2503_00562"/>
<dbReference type="InterPro" id="IPR012340">
    <property type="entry name" value="NA-bd_OB-fold"/>
</dbReference>
<protein>
    <recommendedName>
        <fullName evidence="3">Single-stranded DNA-binding protein</fullName>
    </recommendedName>
</protein>
<feature type="compositionally biased region" description="Acidic residues" evidence="4">
    <location>
        <begin position="117"/>
        <end position="128"/>
    </location>
</feature>
<accession>E0TAY4</accession>
<dbReference type="HOGENOM" id="CLU_1757071_0_0_5"/>
<evidence type="ECO:0000256" key="2">
    <source>
        <dbReference type="ARBA" id="ARBA00023172"/>
    </source>
</evidence>
<keyword evidence="6" id="KW-1185">Reference proteome</keyword>
<dbReference type="AlphaFoldDB" id="E0TAY4"/>
<dbReference type="InterPro" id="IPR011344">
    <property type="entry name" value="ssDNA-bd"/>
</dbReference>
<dbReference type="GO" id="GO:0006310">
    <property type="term" value="P:DNA recombination"/>
    <property type="evidence" value="ECO:0007669"/>
    <property type="project" value="UniProtKB-KW"/>
</dbReference>
<dbReference type="SUPFAM" id="SSF50249">
    <property type="entry name" value="Nucleic acid-binding proteins"/>
    <property type="match status" value="1"/>
</dbReference>
<dbReference type="OrthoDB" id="9809878at2"/>
<dbReference type="KEGG" id="pbr:PB2503_00562"/>
<sequence length="148" mass="16499">MNHVHLIGRLGADPLSTPYASDLGRDDPKILVRFDLAVGAASSRKAEETPPIWVPIVLFDGQPARFAAEHLTKGDLVALSGRLDLRRWTDEDGRAIRRLQVIASELRKLTPRRSPDDEGADPPPEDDISATNVVPLSHERTQRRERLQ</sequence>
<dbReference type="GO" id="GO:0003697">
    <property type="term" value="F:single-stranded DNA binding"/>
    <property type="evidence" value="ECO:0007669"/>
    <property type="project" value="InterPro"/>
</dbReference>
<evidence type="ECO:0000313" key="5">
    <source>
        <dbReference type="EMBL" id="ADM08193.1"/>
    </source>
</evidence>
<dbReference type="PANTHER" id="PTHR10302">
    <property type="entry name" value="SINGLE-STRANDED DNA-BINDING PROTEIN"/>
    <property type="match status" value="1"/>
</dbReference>
<gene>
    <name evidence="5" type="ordered locus">PB2503_00562</name>
</gene>